<evidence type="ECO:0000313" key="3">
    <source>
        <dbReference type="Proteomes" id="UP000002668"/>
    </source>
</evidence>
<feature type="compositionally biased region" description="Polar residues" evidence="1">
    <location>
        <begin position="20"/>
        <end position="38"/>
    </location>
</feature>
<reference evidence="3" key="1">
    <citation type="journal article" date="2011" name="Nat. Commun.">
        <title>Effector diversification within compartments of the Leptosphaeria maculans genome affected by Repeat-Induced Point mutations.</title>
        <authorList>
            <person name="Rouxel T."/>
            <person name="Grandaubert J."/>
            <person name="Hane J.K."/>
            <person name="Hoede C."/>
            <person name="van de Wouw A.P."/>
            <person name="Couloux A."/>
            <person name="Dominguez V."/>
            <person name="Anthouard V."/>
            <person name="Bally P."/>
            <person name="Bourras S."/>
            <person name="Cozijnsen A.J."/>
            <person name="Ciuffetti L.M."/>
            <person name="Degrave A."/>
            <person name="Dilmaghani A."/>
            <person name="Duret L."/>
            <person name="Fudal I."/>
            <person name="Goodwin S.B."/>
            <person name="Gout L."/>
            <person name="Glaser N."/>
            <person name="Linglin J."/>
            <person name="Kema G.H.J."/>
            <person name="Lapalu N."/>
            <person name="Lawrence C.B."/>
            <person name="May K."/>
            <person name="Meyer M."/>
            <person name="Ollivier B."/>
            <person name="Poulain J."/>
            <person name="Schoch C.L."/>
            <person name="Simon A."/>
            <person name="Spatafora J.W."/>
            <person name="Stachowiak A."/>
            <person name="Turgeon B.G."/>
            <person name="Tyler B.M."/>
            <person name="Vincent D."/>
            <person name="Weissenbach J."/>
            <person name="Amselem J."/>
            <person name="Quesneville H."/>
            <person name="Oliver R.P."/>
            <person name="Wincker P."/>
            <person name="Balesdent M.-H."/>
            <person name="Howlett B.J."/>
        </authorList>
    </citation>
    <scope>NUCLEOTIDE SEQUENCE [LARGE SCALE GENOMIC DNA]</scope>
    <source>
        <strain evidence="3">JN3 / isolate v23.1.3 / race Av1-4-5-6-7-8</strain>
    </source>
</reference>
<protein>
    <submittedName>
        <fullName evidence="2">Uncharacterized protein</fullName>
    </submittedName>
</protein>
<dbReference type="GeneID" id="13281735"/>
<organism evidence="3">
    <name type="scientific">Leptosphaeria maculans (strain JN3 / isolate v23.1.3 / race Av1-4-5-6-7-8)</name>
    <name type="common">Blackleg fungus</name>
    <name type="synonym">Phoma lingam</name>
    <dbReference type="NCBI Taxonomy" id="985895"/>
    <lineage>
        <taxon>Eukaryota</taxon>
        <taxon>Fungi</taxon>
        <taxon>Dikarya</taxon>
        <taxon>Ascomycota</taxon>
        <taxon>Pezizomycotina</taxon>
        <taxon>Dothideomycetes</taxon>
        <taxon>Pleosporomycetidae</taxon>
        <taxon>Pleosporales</taxon>
        <taxon>Pleosporineae</taxon>
        <taxon>Leptosphaeriaceae</taxon>
        <taxon>Plenodomus</taxon>
        <taxon>Plenodomus lingam/Leptosphaeria maculans species complex</taxon>
    </lineage>
</organism>
<dbReference type="InParanoid" id="E4ZXB8"/>
<accession>E4ZXB8</accession>
<feature type="compositionally biased region" description="Polar residues" evidence="1">
    <location>
        <begin position="71"/>
        <end position="82"/>
    </location>
</feature>
<dbReference type="EMBL" id="FP929127">
    <property type="protein sequence ID" value="CBX95328.1"/>
    <property type="molecule type" value="Genomic_DNA"/>
</dbReference>
<evidence type="ECO:0000313" key="2">
    <source>
        <dbReference type="EMBL" id="CBX95328.1"/>
    </source>
</evidence>
<dbReference type="Proteomes" id="UP000002668">
    <property type="component" value="Genome"/>
</dbReference>
<dbReference type="VEuPathDB" id="FungiDB:LEMA_P024800.1"/>
<dbReference type="AlphaFoldDB" id="E4ZXB8"/>
<dbReference type="HOGENOM" id="CLU_1586778_0_0_1"/>
<dbReference type="OrthoDB" id="3791893at2759"/>
<feature type="region of interest" description="Disordered" evidence="1">
    <location>
        <begin position="20"/>
        <end position="82"/>
    </location>
</feature>
<evidence type="ECO:0000256" key="1">
    <source>
        <dbReference type="SAM" id="MobiDB-lite"/>
    </source>
</evidence>
<sequence>MGFAVQHSVMRWNKIDVKQSSSHPNALTSTPQSHSSVPIPQLDGPSDQPRQAMGSRTTIQPLGPGHHHSTRLQTTHQNSTQIVTRQPFRPTLNAVGILLPYCTMMPPLSEAQVIALSDVAGSLRELVLLALGAVAGDSGCVRKLEAAVGEETAVSIAEFFMDEWEMDG</sequence>
<proteinExistence type="predicted"/>
<dbReference type="eggNOG" id="ENOG502SYS1">
    <property type="taxonomic scope" value="Eukaryota"/>
</dbReference>
<name>E4ZXB8_LEPMJ</name>
<gene>
    <name evidence="2" type="ORF">LEMA_P024800.1</name>
</gene>
<dbReference type="RefSeq" id="XP_003838807.1">
    <property type="nucleotide sequence ID" value="XM_003838759.1"/>
</dbReference>
<keyword evidence="3" id="KW-1185">Reference proteome</keyword>